<keyword evidence="1" id="KW-0472">Membrane</keyword>
<protein>
    <submittedName>
        <fullName evidence="2">Uncharacterized protein</fullName>
    </submittedName>
</protein>
<keyword evidence="3" id="KW-1185">Reference proteome</keyword>
<evidence type="ECO:0000313" key="3">
    <source>
        <dbReference type="Proteomes" id="UP000224871"/>
    </source>
</evidence>
<reference evidence="2 3" key="1">
    <citation type="journal article" date="2017" name="Nat. Microbiol.">
        <title>Natural product diversity associated with the nematode symbionts Photorhabdus and Xenorhabdus.</title>
        <authorList>
            <person name="Tobias N.J."/>
            <person name="Wolff H."/>
            <person name="Djahanschiri B."/>
            <person name="Grundmann F."/>
            <person name="Kronenwerth M."/>
            <person name="Shi Y.M."/>
            <person name="Simonyi S."/>
            <person name="Grun P."/>
            <person name="Shapiro-Ilan D."/>
            <person name="Pidot S.J."/>
            <person name="Stinear T.P."/>
            <person name="Ebersberger I."/>
            <person name="Bode H.B."/>
        </authorList>
    </citation>
    <scope>NUCLEOTIDE SEQUENCE [LARGE SCALE GENOMIC DNA]</scope>
    <source>
        <strain evidence="2 3">DSM 16336</strain>
    </source>
</reference>
<comment type="caution">
    <text evidence="2">The sequence shown here is derived from an EMBL/GenBank/DDBJ whole genome shotgun (WGS) entry which is preliminary data.</text>
</comment>
<dbReference type="EMBL" id="NIBU01000097">
    <property type="protein sequence ID" value="PHM28332.1"/>
    <property type="molecule type" value="Genomic_DNA"/>
</dbReference>
<sequence length="66" mass="7873">MNKFKKMAVSNVVSLCLSIFFVNKSSLYFFQNDEIRNYYDVLVVCVLFFGFKYIFEKSIGYLFPEK</sequence>
<organism evidence="2 3">
    <name type="scientific">Xenorhabdus innexi</name>
    <dbReference type="NCBI Taxonomy" id="290109"/>
    <lineage>
        <taxon>Bacteria</taxon>
        <taxon>Pseudomonadati</taxon>
        <taxon>Pseudomonadota</taxon>
        <taxon>Gammaproteobacteria</taxon>
        <taxon>Enterobacterales</taxon>
        <taxon>Morganellaceae</taxon>
        <taxon>Xenorhabdus</taxon>
    </lineage>
</organism>
<feature type="transmembrane region" description="Helical" evidence="1">
    <location>
        <begin position="37"/>
        <end position="55"/>
    </location>
</feature>
<evidence type="ECO:0000313" key="2">
    <source>
        <dbReference type="EMBL" id="PHM28332.1"/>
    </source>
</evidence>
<keyword evidence="1" id="KW-0812">Transmembrane</keyword>
<accession>A0A2G0N0W4</accession>
<dbReference type="Proteomes" id="UP000224871">
    <property type="component" value="Unassembled WGS sequence"/>
</dbReference>
<proteinExistence type="predicted"/>
<name>A0A2G0N0W4_9GAMM</name>
<evidence type="ECO:0000256" key="1">
    <source>
        <dbReference type="SAM" id="Phobius"/>
    </source>
</evidence>
<gene>
    <name evidence="2" type="ORF">Xinn_03859</name>
</gene>
<keyword evidence="1" id="KW-1133">Transmembrane helix</keyword>